<dbReference type="Pfam" id="PF03564">
    <property type="entry name" value="DUF1759"/>
    <property type="match status" value="1"/>
</dbReference>
<dbReference type="InterPro" id="IPR012337">
    <property type="entry name" value="RNaseH-like_sf"/>
</dbReference>
<dbReference type="Gene3D" id="3.10.10.10">
    <property type="entry name" value="HIV Type 1 Reverse Transcriptase, subunit A, domain 1"/>
    <property type="match status" value="1"/>
</dbReference>
<reference evidence="3" key="1">
    <citation type="submission" date="2021-10" db="EMBL/GenBank/DDBJ databases">
        <title>Tropical sea cucumber genome reveals ecological adaptation and Cuvierian tubules defense mechanism.</title>
        <authorList>
            <person name="Chen T."/>
        </authorList>
    </citation>
    <scope>NUCLEOTIDE SEQUENCE</scope>
    <source>
        <strain evidence="3">Nanhai2018</strain>
        <tissue evidence="3">Muscle</tissue>
    </source>
</reference>
<dbReference type="PROSITE" id="PS50994">
    <property type="entry name" value="INTEGRASE"/>
    <property type="match status" value="1"/>
</dbReference>
<dbReference type="Gene3D" id="3.30.70.270">
    <property type="match status" value="1"/>
</dbReference>
<dbReference type="SUPFAM" id="SSF56672">
    <property type="entry name" value="DNA/RNA polymerases"/>
    <property type="match status" value="1"/>
</dbReference>
<dbReference type="OrthoDB" id="7695540at2759"/>
<dbReference type="InterPro" id="IPR043502">
    <property type="entry name" value="DNA/RNA_pol_sf"/>
</dbReference>
<dbReference type="GO" id="GO:0003676">
    <property type="term" value="F:nucleic acid binding"/>
    <property type="evidence" value="ECO:0007669"/>
    <property type="project" value="InterPro"/>
</dbReference>
<feature type="region of interest" description="Disordered" evidence="1">
    <location>
        <begin position="1"/>
        <end position="29"/>
    </location>
</feature>
<accession>A0A9Q1C9B6</accession>
<dbReference type="Proteomes" id="UP001152320">
    <property type="component" value="Chromosome 6"/>
</dbReference>
<name>A0A9Q1C9B6_HOLLE</name>
<dbReference type="Gene3D" id="3.90.1480.20">
    <property type="entry name" value="Glycosyl transferase family 29"/>
    <property type="match status" value="1"/>
</dbReference>
<dbReference type="InterPro" id="IPR040676">
    <property type="entry name" value="DUF5641"/>
</dbReference>
<dbReference type="InterPro" id="IPR038578">
    <property type="entry name" value="GT29-like_sf"/>
</dbReference>
<feature type="compositionally biased region" description="Basic and acidic residues" evidence="1">
    <location>
        <begin position="197"/>
        <end position="213"/>
    </location>
</feature>
<dbReference type="InterPro" id="IPR043128">
    <property type="entry name" value="Rev_trsase/Diguanyl_cyclase"/>
</dbReference>
<sequence length="1983" mass="224539">MSDKEEGIQTVPEEEVSFQMEKNPSVQDRLNELKRTKKAEKTKLTRLRLDLVRQLTKQGMLESVNQTVESTTFIYENLSGILDELSIIDAANTAKYEKEMEDIERACDEITTNASKYILSHEGSLAGTEANIISPDKEETEPATADNARNPPESGEENVAPDANDNEQKPPESGEENVSPAAKDNRQSPPEGGEINVSRKGERDSKSDRRQVDFDMLHQLKRVSIATFSGNKKEYRVFRDAFDECVGKSSLSPAYKMLQLRQHLDGEARKVIEGLPASELGFQTALDKLERKYGGERRYLLMNLESLRCLKPIAMNDLKGLENLSDKLEIAIVSLRENKRIEEFQSDSMFYCVAKSKLPSPYIAHYKRWLGQEDREENLDSLVVWLGEEIRIRTEAQEEGLGPSYNGPTNTNGKPKHRTFTASRNSNVECTYCKGNHKIHSCPTFLDEPVDKRWEIAKSKRLCYRCLGSFHKGSECRSSRVCPITNCNKTHHRLLHNDRSNTSSTGGEHTPGPIPSVSLNENATPFVPSMASASGSNAATHNSTACNISYVAMRTVPVILSGYNGKEVLVNALLDECSTDTYLSDSVAKELGLDGPRVFRDVNVLGGNTAQVVGKRVQVNVTRPDNRQFVGNITSFTVDRVTGPIEVFDWGELKSNFAHLQNIPFPKVGRHKTIDLLIGINGDALNFHSCIREVHGAPGEPIARLTPLGWTCIGRVHATDMCYVMSHTHTISPANCSFFCGGLTVAEVLKRTWEIDSQGIIDSKFSPLETKVDKKTEQTIVYDSDNSRYQVAIPWKEGAPRPPVNREMAASRLINLEKNLMKRPKVASEYQRIIKDYESKGYVSKVDSSGSNEGGWYLPHFPVVRDDKETTKVRIVMDAAAKLNDRSLNDCIESGPKLQNDLFEVLLRIRRHPIAMCADISEMFLQIEMDPDSRKYHRFLWRDMDINKAMSTYEFNRLVFGNTASPYLSQKIIRTHAIKNMQKYPKGAESVLHAMYVDDLCDSVSEVSQAVELRHEIAELLGEAGFSIRKWVSNDISVLANIPREEIATSVNIDDNELPSVKTLGMVWDAEIDSYLYSVNLPKVVDLTKRAVFSASATLFDPLNLVVPFTIRARMLMQETWAQGLQWDEPLPESLRKQWENWLNETSELKHLRIERCLVLQDHKSPILDQRLHTFVDASKNAYATAVYLRTAYENGTIAVRLVISKARVAPLKSMSIPRLELCGAVLGVKLSLSVAKILEFSAHEITYWSDSMNVLFWINGASRKYKPFVASRIGFIHEHSEPEQWRYVPTKTNSADLPTRGMTVAELSRSDLWWHAPTFLHKPCGEWPSRPTLSVLDAVNEEIKSSENLTMTVTSKQCDLGVLHPERYSSWLKLVRVTAWLRRFIANARVNSASERQLGTELTIREIESAKLVWYKRAQRDVYSSEIEDLKSGRCLKQKSSLLPLNPCIDEDGILRVNGRLKNAEHLSYSTRCPIILPKSHDITRLIIHHIDATSNHVKGYNHVLSDIRAQYWIVRGREAIKSFQRQCPGCRRFRGKAASQIMAPLPVERLGVPLRAFARAGVDYAGPFLTRQGRGRAKLKRYLCLFTCMATRAVHLEMAYGLDTDSFLNALSRFCDRRNRPIQICSDNGSNFVSADRELRDLVSSLDQDQIELSMSNKGIKWTFNPPQSPHFGGVFESMIKSAKRAIKAVIGNSDVTEEELHTAFTGAEALLNSRPITKLSDDPRDDSVLTPNHFLTGQLGGQLAPTTIHGDTNPSQRWRHVQMLITHFWKRWQREYLPSLQARGKWRKPHSNFQPGDVVIVISPESPRGATVRALIHSMPKKQLWMSTGWTTMIFALEVCDDIHVYGMTYEEYCKEASKLKICWVSILGHAASATNFNVVICTDYPVGYPREHPSDRTYYHYFDKLRRACDYFKISENRITTGHKFLTEKLAFANWASLYNITFHYPSWKNHTSSRVSWESPFHKTFLKFQNNTKKADNG</sequence>
<dbReference type="SUPFAM" id="SSF53098">
    <property type="entry name" value="Ribonuclease H-like"/>
    <property type="match status" value="1"/>
</dbReference>
<dbReference type="InterPro" id="IPR036397">
    <property type="entry name" value="RNaseH_sf"/>
</dbReference>
<dbReference type="PANTHER" id="PTHR47331">
    <property type="entry name" value="PHD-TYPE DOMAIN-CONTAINING PROTEIN"/>
    <property type="match status" value="1"/>
</dbReference>
<evidence type="ECO:0000313" key="4">
    <source>
        <dbReference type="Proteomes" id="UP001152320"/>
    </source>
</evidence>
<dbReference type="Gene3D" id="3.30.420.10">
    <property type="entry name" value="Ribonuclease H-like superfamily/Ribonuclease H"/>
    <property type="match status" value="1"/>
</dbReference>
<dbReference type="Pfam" id="PF05380">
    <property type="entry name" value="Peptidase_A17"/>
    <property type="match status" value="1"/>
</dbReference>
<dbReference type="InterPro" id="IPR008042">
    <property type="entry name" value="Retrotrans_Pao"/>
</dbReference>
<dbReference type="Pfam" id="PF18701">
    <property type="entry name" value="DUF5641"/>
    <property type="match status" value="1"/>
</dbReference>
<dbReference type="GO" id="GO:0015074">
    <property type="term" value="P:DNA integration"/>
    <property type="evidence" value="ECO:0007669"/>
    <property type="project" value="InterPro"/>
</dbReference>
<evidence type="ECO:0000256" key="1">
    <source>
        <dbReference type="SAM" id="MobiDB-lite"/>
    </source>
</evidence>
<dbReference type="CDD" id="cd01644">
    <property type="entry name" value="RT_pepA17"/>
    <property type="match status" value="1"/>
</dbReference>
<protein>
    <submittedName>
        <fullName evidence="3">Alpha-N-acetylgalactosaminide alpha-2,6-sialyltransferase 6</fullName>
    </submittedName>
</protein>
<comment type="caution">
    <text evidence="3">The sequence shown here is derived from an EMBL/GenBank/DDBJ whole genome shotgun (WGS) entry which is preliminary data.</text>
</comment>
<feature type="domain" description="Integrase catalytic" evidence="2">
    <location>
        <begin position="1551"/>
        <end position="1742"/>
    </location>
</feature>
<dbReference type="InterPro" id="IPR000477">
    <property type="entry name" value="RT_dom"/>
</dbReference>
<feature type="region of interest" description="Disordered" evidence="1">
    <location>
        <begin position="496"/>
        <end position="521"/>
    </location>
</feature>
<evidence type="ECO:0000313" key="3">
    <source>
        <dbReference type="EMBL" id="KAJ8040732.1"/>
    </source>
</evidence>
<keyword evidence="4" id="KW-1185">Reference proteome</keyword>
<dbReference type="InterPro" id="IPR001584">
    <property type="entry name" value="Integrase_cat-core"/>
</dbReference>
<gene>
    <name evidence="3" type="ORF">HOLleu_15118</name>
</gene>
<dbReference type="EMBL" id="JAIZAY010000006">
    <property type="protein sequence ID" value="KAJ8040732.1"/>
    <property type="molecule type" value="Genomic_DNA"/>
</dbReference>
<dbReference type="Pfam" id="PF00078">
    <property type="entry name" value="RVT_1"/>
    <property type="match status" value="1"/>
</dbReference>
<organism evidence="3 4">
    <name type="scientific">Holothuria leucospilota</name>
    <name type="common">Black long sea cucumber</name>
    <name type="synonym">Mertensiothuria leucospilota</name>
    <dbReference type="NCBI Taxonomy" id="206669"/>
    <lineage>
        <taxon>Eukaryota</taxon>
        <taxon>Metazoa</taxon>
        <taxon>Echinodermata</taxon>
        <taxon>Eleutherozoa</taxon>
        <taxon>Echinozoa</taxon>
        <taxon>Holothuroidea</taxon>
        <taxon>Aspidochirotacea</taxon>
        <taxon>Aspidochirotida</taxon>
        <taxon>Holothuriidae</taxon>
        <taxon>Holothuria</taxon>
    </lineage>
</organism>
<evidence type="ECO:0000259" key="2">
    <source>
        <dbReference type="PROSITE" id="PS50994"/>
    </source>
</evidence>
<dbReference type="InterPro" id="IPR005312">
    <property type="entry name" value="DUF1759"/>
</dbReference>
<feature type="region of interest" description="Disordered" evidence="1">
    <location>
        <begin position="132"/>
        <end position="213"/>
    </location>
</feature>
<dbReference type="PANTHER" id="PTHR47331:SF1">
    <property type="entry name" value="GAG-LIKE PROTEIN"/>
    <property type="match status" value="1"/>
</dbReference>
<proteinExistence type="predicted"/>